<dbReference type="GO" id="GO:0005829">
    <property type="term" value="C:cytosol"/>
    <property type="evidence" value="ECO:0000318"/>
    <property type="project" value="GO_Central"/>
</dbReference>
<dbReference type="Pfam" id="PF04072">
    <property type="entry name" value="LCM"/>
    <property type="match status" value="1"/>
</dbReference>
<dbReference type="EC" id="2.1.1.233" evidence="7"/>
<evidence type="ECO:0000256" key="4">
    <source>
        <dbReference type="ARBA" id="ARBA00022603"/>
    </source>
</evidence>
<evidence type="ECO:0000256" key="2">
    <source>
        <dbReference type="ARBA" id="ARBA00003455"/>
    </source>
</evidence>
<keyword evidence="4 7" id="KW-0489">Methyltransferase</keyword>
<evidence type="ECO:0000256" key="8">
    <source>
        <dbReference type="PIRSR" id="PIRSR016305-1"/>
    </source>
</evidence>
<dbReference type="InterPro" id="IPR007213">
    <property type="entry name" value="Ppm1/Ppm2/Tcmp"/>
</dbReference>
<dbReference type="KEGG" id="spu:584645"/>
<accession>A0A7M7RHI7</accession>
<dbReference type="GO" id="GO:0018423">
    <property type="term" value="F:protein C-terminal leucine carboxyl O-methyltransferase activity"/>
    <property type="evidence" value="ECO:0000318"/>
    <property type="project" value="GO_Central"/>
</dbReference>
<dbReference type="GeneID" id="584645"/>
<evidence type="ECO:0000313" key="10">
    <source>
        <dbReference type="Proteomes" id="UP000007110"/>
    </source>
</evidence>
<keyword evidence="6 7" id="KW-0949">S-adenosyl-L-methionine</keyword>
<evidence type="ECO:0000256" key="3">
    <source>
        <dbReference type="ARBA" id="ARBA00010703"/>
    </source>
</evidence>
<comment type="similarity">
    <text evidence="3 7">Belongs to the methyltransferase superfamily. LCMT family.</text>
</comment>
<comment type="function">
    <text evidence="2 7">Methylates the carboxyl group of the C-terminal leucine residue of protein phosphatase 2A catalytic subunits to form alpha-leucine ester residues.</text>
</comment>
<feature type="binding site" evidence="8">
    <location>
        <position position="77"/>
    </location>
    <ligand>
        <name>S-adenosyl-L-methionine</name>
        <dbReference type="ChEBI" id="CHEBI:59789"/>
    </ligand>
</feature>
<dbReference type="SUPFAM" id="SSF53335">
    <property type="entry name" value="S-adenosyl-L-methionine-dependent methyltransferases"/>
    <property type="match status" value="1"/>
</dbReference>
<evidence type="ECO:0000256" key="5">
    <source>
        <dbReference type="ARBA" id="ARBA00022679"/>
    </source>
</evidence>
<dbReference type="InParanoid" id="A0A7M7RHI7"/>
<dbReference type="PANTHER" id="PTHR13600">
    <property type="entry name" value="LEUCINE CARBOXYL METHYLTRANSFERASE"/>
    <property type="match status" value="1"/>
</dbReference>
<feature type="binding site" evidence="8">
    <location>
        <position position="52"/>
    </location>
    <ligand>
        <name>S-adenosyl-L-methionine</name>
        <dbReference type="ChEBI" id="CHEBI:59789"/>
    </ligand>
</feature>
<dbReference type="InterPro" id="IPR016651">
    <property type="entry name" value="LCMT1"/>
</dbReference>
<name>A0A7M7RHI7_STRPU</name>
<organism evidence="9 10">
    <name type="scientific">Strongylocentrotus purpuratus</name>
    <name type="common">Purple sea urchin</name>
    <dbReference type="NCBI Taxonomy" id="7668"/>
    <lineage>
        <taxon>Eukaryota</taxon>
        <taxon>Metazoa</taxon>
        <taxon>Echinodermata</taxon>
        <taxon>Eleutherozoa</taxon>
        <taxon>Echinozoa</taxon>
        <taxon>Echinoidea</taxon>
        <taxon>Euechinoidea</taxon>
        <taxon>Echinacea</taxon>
        <taxon>Camarodonta</taxon>
        <taxon>Echinidea</taxon>
        <taxon>Strongylocentrotidae</taxon>
        <taxon>Strongylocentrotus</taxon>
    </lineage>
</organism>
<dbReference type="FunFam" id="3.40.50.150:FF:000092">
    <property type="entry name" value="Leucine carboxyl methyltransferase 1"/>
    <property type="match status" value="1"/>
</dbReference>
<dbReference type="GO" id="GO:0090266">
    <property type="term" value="P:regulation of mitotic cell cycle spindle assembly checkpoint"/>
    <property type="evidence" value="ECO:0000318"/>
    <property type="project" value="GO_Central"/>
</dbReference>
<dbReference type="OMA" id="IIYEPIR"/>
<dbReference type="GO" id="GO:0032259">
    <property type="term" value="P:methylation"/>
    <property type="evidence" value="ECO:0007669"/>
    <property type="project" value="UniProtKB-KW"/>
</dbReference>
<keyword evidence="10" id="KW-1185">Reference proteome</keyword>
<evidence type="ECO:0000256" key="1">
    <source>
        <dbReference type="ARBA" id="ARBA00000724"/>
    </source>
</evidence>
<comment type="catalytic activity">
    <reaction evidence="1 7">
        <text>[phosphatase 2A protein]-C-terminal L-leucine + S-adenosyl-L-methionine = [phosphatase 2A protein]-C-terminal L-leucine methyl ester + S-adenosyl-L-homocysteine</text>
        <dbReference type="Rhea" id="RHEA:48544"/>
        <dbReference type="Rhea" id="RHEA-COMP:12134"/>
        <dbReference type="Rhea" id="RHEA-COMP:12135"/>
        <dbReference type="ChEBI" id="CHEBI:57856"/>
        <dbReference type="ChEBI" id="CHEBI:59789"/>
        <dbReference type="ChEBI" id="CHEBI:90516"/>
        <dbReference type="ChEBI" id="CHEBI:90517"/>
        <dbReference type="EC" id="2.1.1.233"/>
    </reaction>
</comment>
<reference evidence="10" key="1">
    <citation type="submission" date="2015-02" db="EMBL/GenBank/DDBJ databases">
        <title>Genome sequencing for Strongylocentrotus purpuratus.</title>
        <authorList>
            <person name="Murali S."/>
            <person name="Liu Y."/>
            <person name="Vee V."/>
            <person name="English A."/>
            <person name="Wang M."/>
            <person name="Skinner E."/>
            <person name="Han Y."/>
            <person name="Muzny D.M."/>
            <person name="Worley K.C."/>
            <person name="Gibbs R.A."/>
        </authorList>
    </citation>
    <scope>NUCLEOTIDE SEQUENCE</scope>
</reference>
<dbReference type="RefSeq" id="XP_789594.2">
    <property type="nucleotide sequence ID" value="XM_784501.5"/>
</dbReference>
<proteinExistence type="inferred from homology"/>
<evidence type="ECO:0000256" key="6">
    <source>
        <dbReference type="ARBA" id="ARBA00022691"/>
    </source>
</evidence>
<evidence type="ECO:0000313" key="9">
    <source>
        <dbReference type="EnsemblMetazoa" id="XP_789594"/>
    </source>
</evidence>
<dbReference type="AlphaFoldDB" id="A0A7M7RHI7"/>
<dbReference type="Proteomes" id="UP000007110">
    <property type="component" value="Unassembled WGS sequence"/>
</dbReference>
<dbReference type="InterPro" id="IPR029063">
    <property type="entry name" value="SAM-dependent_MTases_sf"/>
</dbReference>
<dbReference type="PIRSF" id="PIRSF016305">
    <property type="entry name" value="LCM_mtfrase"/>
    <property type="match status" value="1"/>
</dbReference>
<dbReference type="CTD" id="51451"/>
<sequence>MSDEAVQSTNDDASMCKRFAVQQGYWKDPYIQLLVKSGQRRAPEINRGYYARTQGMHTLLAQFLQLNKKACQVINLGAGFDSLFWRLKDEDLLPDLYIEVDFRAVTSRKCQNVRIRPKLTQGVQETCEGQSVVIEDAELHSPKYHILWGDLRNVEELEKKLSKVAGIDFSKPTFFMAECVLVYLHHDKSDPLLRWINTKFPVAYFANYEQVNMADKFGIVMADNLKTRGCTLEGIAPCKDLDTQKNRFTSAGWQGADAVDMQTVYASLPRNDVYRIERLEFLDEMELLDQLLKHYCICWAWNDHGNIGLSSIKFGG</sequence>
<dbReference type="OrthoDB" id="203237at2759"/>
<keyword evidence="5 7" id="KW-0808">Transferase</keyword>
<evidence type="ECO:0000256" key="7">
    <source>
        <dbReference type="PIRNR" id="PIRNR016305"/>
    </source>
</evidence>
<feature type="binding site" evidence="8">
    <location>
        <begin position="150"/>
        <end position="151"/>
    </location>
    <ligand>
        <name>S-adenosyl-L-methionine</name>
        <dbReference type="ChEBI" id="CHEBI:59789"/>
    </ligand>
</feature>
<dbReference type="PANTHER" id="PTHR13600:SF33">
    <property type="entry name" value="LEUCINE CARBOXYL METHYLTRANSFERASE 1"/>
    <property type="match status" value="1"/>
</dbReference>
<protein>
    <recommendedName>
        <fullName evidence="7">Leucine carboxyl methyltransferase 1</fullName>
        <ecNumber evidence="7">2.1.1.233</ecNumber>
    </recommendedName>
</protein>
<feature type="binding site" evidence="8">
    <location>
        <position position="178"/>
    </location>
    <ligand>
        <name>S-adenosyl-L-methionine</name>
        <dbReference type="ChEBI" id="CHEBI:59789"/>
    </ligand>
</feature>
<reference evidence="9" key="2">
    <citation type="submission" date="2021-01" db="UniProtKB">
        <authorList>
            <consortium name="EnsemblMetazoa"/>
        </authorList>
    </citation>
    <scope>IDENTIFICATION</scope>
</reference>
<dbReference type="EnsemblMetazoa" id="XM_784501">
    <property type="protein sequence ID" value="XP_789594"/>
    <property type="gene ID" value="LOC584645"/>
</dbReference>
<dbReference type="Gene3D" id="3.40.50.150">
    <property type="entry name" value="Vaccinia Virus protein VP39"/>
    <property type="match status" value="1"/>
</dbReference>